<dbReference type="AlphaFoldDB" id="A0ABD3GWL0"/>
<sequence>MEARIDERVCKAEKSVRGLSWKMSSSEAAMVHLEKSGEKSLVFTVGGRCYWLWRLQWRWNDIAGVAKGQLALRSSLGGSVARTLLGAPIVQSLLCKSSDHSSVRTLPAHPAVELIAATCKYEELSHFASVAIRDAAIEDRPVYQHWAVDCSEEFLTAVSTWEAHENPRELFKKWAEDVVRVEVETGSGLYWESRTWEHSVTRPDKFVATMRCVCRQDRVCVNRQNSLANPRTSEKRRSIQHFRCQGELHVTLDTATALCSVTCIHLEDHDRSSWRENKFPLEALEFLDKVAEAGMRTADVYRFIRMQDHIDPSKITRAQMNYWVVEIESWRLVYLLAKKVVGDVEISLKQLQKRGEFPTWWVKFRKRWVDLAERDPSDRGYYVTDVSD</sequence>
<evidence type="ECO:0008006" key="3">
    <source>
        <dbReference type="Google" id="ProtNLM"/>
    </source>
</evidence>
<dbReference type="EMBL" id="JBJQOH010000006">
    <property type="protein sequence ID" value="KAL3682239.1"/>
    <property type="molecule type" value="Genomic_DNA"/>
</dbReference>
<accession>A0ABD3GWL0</accession>
<dbReference type="Proteomes" id="UP001633002">
    <property type="component" value="Unassembled WGS sequence"/>
</dbReference>
<evidence type="ECO:0000313" key="2">
    <source>
        <dbReference type="Proteomes" id="UP001633002"/>
    </source>
</evidence>
<organism evidence="1 2">
    <name type="scientific">Riccia sorocarpa</name>
    <dbReference type="NCBI Taxonomy" id="122646"/>
    <lineage>
        <taxon>Eukaryota</taxon>
        <taxon>Viridiplantae</taxon>
        <taxon>Streptophyta</taxon>
        <taxon>Embryophyta</taxon>
        <taxon>Marchantiophyta</taxon>
        <taxon>Marchantiopsida</taxon>
        <taxon>Marchantiidae</taxon>
        <taxon>Marchantiales</taxon>
        <taxon>Ricciaceae</taxon>
        <taxon>Riccia</taxon>
    </lineage>
</organism>
<proteinExistence type="predicted"/>
<evidence type="ECO:0000313" key="1">
    <source>
        <dbReference type="EMBL" id="KAL3682239.1"/>
    </source>
</evidence>
<comment type="caution">
    <text evidence="1">The sequence shown here is derived from an EMBL/GenBank/DDBJ whole genome shotgun (WGS) entry which is preliminary data.</text>
</comment>
<reference evidence="1 2" key="1">
    <citation type="submission" date="2024-09" db="EMBL/GenBank/DDBJ databases">
        <title>Chromosome-scale assembly of Riccia sorocarpa.</title>
        <authorList>
            <person name="Paukszto L."/>
        </authorList>
    </citation>
    <scope>NUCLEOTIDE SEQUENCE [LARGE SCALE GENOMIC DNA]</scope>
    <source>
        <strain evidence="1">LP-2024</strain>
        <tissue evidence="1">Aerial parts of the thallus</tissue>
    </source>
</reference>
<protein>
    <recommendedName>
        <fullName evidence="3">SWIM-type domain-containing protein</fullName>
    </recommendedName>
</protein>
<name>A0ABD3GWL0_9MARC</name>
<keyword evidence="2" id="KW-1185">Reference proteome</keyword>
<gene>
    <name evidence="1" type="ORF">R1sor_000261</name>
</gene>